<dbReference type="Proteomes" id="UP000509301">
    <property type="component" value="Chromosome"/>
</dbReference>
<name>A0A6N0NUK8_9CREN</name>
<dbReference type="Gene3D" id="3.40.50.2020">
    <property type="match status" value="2"/>
</dbReference>
<evidence type="ECO:0000256" key="2">
    <source>
        <dbReference type="ARBA" id="ARBA00022679"/>
    </source>
</evidence>
<comment type="function">
    <text evidence="10">Involved in the biosynthesis of the central metabolite phospho-alpha-D-ribosyl-1-pyrophosphate (PRPP) via the transfer of pyrophosphoryl group from ATP to 1-hydroxyl of ribose-5-phosphate (Rib-5-P).</text>
</comment>
<comment type="similarity">
    <text evidence="10">Belongs to the ribose-phosphate pyrophosphokinase family. Class III (archaeal) subfamily.</text>
</comment>
<keyword evidence="5 10" id="KW-0547">Nucleotide-binding</keyword>
<feature type="binding site" evidence="10">
    <location>
        <position position="127"/>
    </location>
    <ligand>
        <name>Mg(2+)</name>
        <dbReference type="ChEBI" id="CHEBI:18420"/>
        <label>1</label>
    </ligand>
</feature>
<dbReference type="GO" id="GO:0006015">
    <property type="term" value="P:5-phosphoribose 1-diphosphate biosynthetic process"/>
    <property type="evidence" value="ECO:0007669"/>
    <property type="project" value="UniProtKB-UniRule"/>
</dbReference>
<feature type="binding site" evidence="10">
    <location>
        <position position="165"/>
    </location>
    <ligand>
        <name>Mg(2+)</name>
        <dbReference type="ChEBI" id="CHEBI:18420"/>
        <label>2</label>
    </ligand>
</feature>
<evidence type="ECO:0000259" key="11">
    <source>
        <dbReference type="Pfam" id="PF00156"/>
    </source>
</evidence>
<comment type="pathway">
    <text evidence="10">Metabolic intermediate biosynthesis; 5-phospho-alpha-D-ribose 1-diphosphate biosynthesis; 5-phospho-alpha-D-ribose 1-diphosphate from D-ribose 5-phosphate (route I): step 1/1.</text>
</comment>
<keyword evidence="2 10" id="KW-0808">Transferase</keyword>
<evidence type="ECO:0000313" key="13">
    <source>
        <dbReference type="EMBL" id="QKQ99428.1"/>
    </source>
</evidence>
<dbReference type="GO" id="GO:0016301">
    <property type="term" value="F:kinase activity"/>
    <property type="evidence" value="ECO:0007669"/>
    <property type="project" value="UniProtKB-KW"/>
</dbReference>
<organism evidence="13 14">
    <name type="scientific">Metallosphaera tengchongensis</name>
    <dbReference type="NCBI Taxonomy" id="1532350"/>
    <lineage>
        <taxon>Archaea</taxon>
        <taxon>Thermoproteota</taxon>
        <taxon>Thermoprotei</taxon>
        <taxon>Sulfolobales</taxon>
        <taxon>Sulfolobaceae</taxon>
        <taxon>Metallosphaera</taxon>
    </lineage>
</organism>
<keyword evidence="3 10" id="KW-0479">Metal-binding</keyword>
<keyword evidence="4 10" id="KW-0545">Nucleotide biosynthesis</keyword>
<feature type="binding site" evidence="10">
    <location>
        <begin position="93"/>
        <end position="94"/>
    </location>
    <ligand>
        <name>ATP</name>
        <dbReference type="ChEBI" id="CHEBI:30616"/>
    </ligand>
</feature>
<dbReference type="CDD" id="cd06223">
    <property type="entry name" value="PRTases_typeI"/>
    <property type="match status" value="1"/>
</dbReference>
<dbReference type="GO" id="GO:0006164">
    <property type="term" value="P:purine nucleotide biosynthetic process"/>
    <property type="evidence" value="ECO:0007669"/>
    <property type="project" value="TreeGrafter"/>
</dbReference>
<dbReference type="SUPFAM" id="SSF53271">
    <property type="entry name" value="PRTase-like"/>
    <property type="match status" value="2"/>
</dbReference>
<keyword evidence="6 10" id="KW-0418">Kinase</keyword>
<feature type="active site" evidence="10">
    <location>
        <position position="188"/>
    </location>
</feature>
<feature type="domain" description="Ribose-phosphate pyrophosphokinase N-terminal" evidence="12">
    <location>
        <begin position="1"/>
        <end position="117"/>
    </location>
</feature>
<evidence type="ECO:0000256" key="3">
    <source>
        <dbReference type="ARBA" id="ARBA00022723"/>
    </source>
</evidence>
<feature type="binding site" evidence="10">
    <location>
        <position position="190"/>
    </location>
    <ligand>
        <name>D-ribose 5-phosphate</name>
        <dbReference type="ChEBI" id="CHEBI:78346"/>
    </ligand>
</feature>
<dbReference type="UniPathway" id="UPA00087">
    <property type="reaction ID" value="UER00172"/>
</dbReference>
<keyword evidence="14" id="KW-1185">Reference proteome</keyword>
<evidence type="ECO:0000256" key="1">
    <source>
        <dbReference type="ARBA" id="ARBA00022490"/>
    </source>
</evidence>
<feature type="domain" description="Phosphoribosyltransferase" evidence="11">
    <location>
        <begin position="157"/>
        <end position="246"/>
    </location>
</feature>
<dbReference type="SMART" id="SM01400">
    <property type="entry name" value="Pribosyltran_N"/>
    <property type="match status" value="1"/>
</dbReference>
<dbReference type="RefSeq" id="WP_174629315.1">
    <property type="nucleotide sequence ID" value="NZ_CP049074.1"/>
</dbReference>
<dbReference type="InterPro" id="IPR005946">
    <property type="entry name" value="Rib-P_diPkinase"/>
</dbReference>
<protein>
    <recommendedName>
        <fullName evidence="10">Ribose-phosphate pyrophosphokinase</fullName>
        <shortName evidence="10">RPPK</shortName>
        <ecNumber evidence="10">2.7.6.1</ecNumber>
    </recommendedName>
    <alternativeName>
        <fullName evidence="10">5-phospho-D-ribosyl alpha-1-diphosphate synthase</fullName>
    </alternativeName>
    <alternativeName>
        <fullName evidence="10">Phosphoribosyl diphosphate synthase</fullName>
    </alternativeName>
    <alternativeName>
        <fullName evidence="10">Phosphoribosyl pyrophosphate synthase</fullName>
        <shortName evidence="10">P-Rib-PP synthase</shortName>
        <shortName evidence="10">PRPP synthase</shortName>
        <shortName evidence="10">PRPPase</shortName>
    </alternativeName>
</protein>
<dbReference type="InterPro" id="IPR029099">
    <property type="entry name" value="Pribosyltran_N"/>
</dbReference>
<dbReference type="InterPro" id="IPR037514">
    <property type="entry name" value="Rib-P_diPkinase_arc"/>
</dbReference>
<dbReference type="PANTHER" id="PTHR10210:SF32">
    <property type="entry name" value="RIBOSE-PHOSPHATE PYROPHOSPHOKINASE 2"/>
    <property type="match status" value="1"/>
</dbReference>
<accession>A0A6N0NUK8</accession>
<evidence type="ECO:0000313" key="14">
    <source>
        <dbReference type="Proteomes" id="UP000509301"/>
    </source>
</evidence>
<keyword evidence="1 10" id="KW-0963">Cytoplasm</keyword>
<dbReference type="OrthoDB" id="371997at2157"/>
<dbReference type="KEGG" id="mten:GWK48_02600"/>
<dbReference type="Pfam" id="PF13793">
    <property type="entry name" value="Pribosyltran_N"/>
    <property type="match status" value="1"/>
</dbReference>
<keyword evidence="8 10" id="KW-0460">Magnesium</keyword>
<comment type="catalytic activity">
    <reaction evidence="9 10">
        <text>D-ribose 5-phosphate + ATP = 5-phospho-alpha-D-ribose 1-diphosphate + AMP + H(+)</text>
        <dbReference type="Rhea" id="RHEA:15609"/>
        <dbReference type="ChEBI" id="CHEBI:15378"/>
        <dbReference type="ChEBI" id="CHEBI:30616"/>
        <dbReference type="ChEBI" id="CHEBI:58017"/>
        <dbReference type="ChEBI" id="CHEBI:78346"/>
        <dbReference type="ChEBI" id="CHEBI:456215"/>
        <dbReference type="EC" id="2.7.6.1"/>
    </reaction>
</comment>
<dbReference type="NCBIfam" id="TIGR01251">
    <property type="entry name" value="ribP_PPkin"/>
    <property type="match status" value="1"/>
</dbReference>
<evidence type="ECO:0000256" key="8">
    <source>
        <dbReference type="ARBA" id="ARBA00022842"/>
    </source>
</evidence>
<dbReference type="GO" id="GO:0002189">
    <property type="term" value="C:ribose phosphate diphosphokinase complex"/>
    <property type="evidence" value="ECO:0007669"/>
    <property type="project" value="TreeGrafter"/>
</dbReference>
<gene>
    <name evidence="10" type="primary">prs</name>
    <name evidence="13" type="ORF">GWK48_02600</name>
</gene>
<feature type="binding site" evidence="10">
    <location>
        <position position="216"/>
    </location>
    <ligand>
        <name>D-ribose 5-phosphate</name>
        <dbReference type="ChEBI" id="CHEBI:78346"/>
    </ligand>
</feature>
<dbReference type="EMBL" id="CP049074">
    <property type="protein sequence ID" value="QKQ99428.1"/>
    <property type="molecule type" value="Genomic_DNA"/>
</dbReference>
<dbReference type="InterPro" id="IPR029057">
    <property type="entry name" value="PRTase-like"/>
</dbReference>
<dbReference type="GO" id="GO:0000287">
    <property type="term" value="F:magnesium ion binding"/>
    <property type="evidence" value="ECO:0007669"/>
    <property type="project" value="UniProtKB-UniRule"/>
</dbReference>
<dbReference type="GeneID" id="55640802"/>
<evidence type="ECO:0000256" key="5">
    <source>
        <dbReference type="ARBA" id="ARBA00022741"/>
    </source>
</evidence>
<proteinExistence type="inferred from homology"/>
<dbReference type="InterPro" id="IPR000836">
    <property type="entry name" value="PRTase_dom"/>
</dbReference>
<dbReference type="PANTHER" id="PTHR10210">
    <property type="entry name" value="RIBOSE-PHOSPHATE DIPHOSPHOKINASE FAMILY MEMBER"/>
    <property type="match status" value="1"/>
</dbReference>
<dbReference type="Pfam" id="PF00156">
    <property type="entry name" value="Pribosyltran"/>
    <property type="match status" value="1"/>
</dbReference>
<dbReference type="EC" id="2.7.6.1" evidence="10"/>
<reference evidence="13 14" key="1">
    <citation type="submission" date="2020-02" db="EMBL/GenBank/DDBJ databases">
        <title>Comparative genome analysis reveals the metabolism and evolution of the thermophilic archaeal genus Metallosphaera.</title>
        <authorList>
            <person name="Jiang C."/>
        </authorList>
    </citation>
    <scope>NUCLEOTIDE SEQUENCE [LARGE SCALE GENOMIC DNA]</scope>
    <source>
        <strain evidence="13 14">Ric-A</strain>
    </source>
</reference>
<dbReference type="HAMAP" id="MF_00583_A">
    <property type="entry name" value="RibP_PPkinase_A"/>
    <property type="match status" value="1"/>
</dbReference>
<keyword evidence="7 10" id="KW-0067">ATP-binding</keyword>
<dbReference type="GO" id="GO:0005524">
    <property type="term" value="F:ATP binding"/>
    <property type="evidence" value="ECO:0007669"/>
    <property type="project" value="UniProtKB-KW"/>
</dbReference>
<evidence type="ECO:0000259" key="12">
    <source>
        <dbReference type="Pfam" id="PF13793"/>
    </source>
</evidence>
<dbReference type="GO" id="GO:0005737">
    <property type="term" value="C:cytoplasm"/>
    <property type="evidence" value="ECO:0007669"/>
    <property type="project" value="UniProtKB-SubCell"/>
</dbReference>
<feature type="binding site" evidence="10">
    <location>
        <begin position="220"/>
        <end position="224"/>
    </location>
    <ligand>
        <name>D-ribose 5-phosphate</name>
        <dbReference type="ChEBI" id="CHEBI:78346"/>
    </ligand>
</feature>
<sequence>MIIVGGTATNGIDERLAKITKSKLVKVVHKVFPDGESYVRVPEPLTGEEVAVVQTTQPPQNKNLVELLLVLEALKDTGATKITAVVPYLAYSRQDRRFLDGEAISVKTVLNLIYAAGASTLVVVEPHHPESLSYFPGEARVVDPIPALGRELRGRVNSPFVLAPDRGAVDRAERLARELGCGYTYLEKERDRITGEIRVRGISIGSLKGRDVILVDDIVSTGGTLVEASKVAYSLGAEGVYAAAVHLLMVKDTLTRLKEAGVRDLVGVNTVVPQDNVKLVDVSDLIALKL</sequence>
<dbReference type="GO" id="GO:0004749">
    <property type="term" value="F:ribose phosphate diphosphokinase activity"/>
    <property type="evidence" value="ECO:0007669"/>
    <property type="project" value="UniProtKB-UniRule"/>
</dbReference>
<evidence type="ECO:0000256" key="9">
    <source>
        <dbReference type="ARBA" id="ARBA00049535"/>
    </source>
</evidence>
<dbReference type="AlphaFoldDB" id="A0A6N0NUK8"/>
<evidence type="ECO:0000256" key="4">
    <source>
        <dbReference type="ARBA" id="ARBA00022727"/>
    </source>
</evidence>
<comment type="subcellular location">
    <subcellularLocation>
        <location evidence="10">Cytoplasm</location>
    </subcellularLocation>
</comment>
<evidence type="ECO:0000256" key="10">
    <source>
        <dbReference type="HAMAP-Rule" id="MF_00583"/>
    </source>
</evidence>
<feature type="binding site" evidence="10">
    <location>
        <begin position="34"/>
        <end position="36"/>
    </location>
    <ligand>
        <name>ATP</name>
        <dbReference type="ChEBI" id="CHEBI:30616"/>
    </ligand>
</feature>
<dbReference type="FunFam" id="3.40.50.2020:FF:000007">
    <property type="entry name" value="Ribose-phosphate pyrophosphokinase"/>
    <property type="match status" value="1"/>
</dbReference>
<comment type="cofactor">
    <cofactor evidence="10">
        <name>Mg(2+)</name>
        <dbReference type="ChEBI" id="CHEBI:18420"/>
    </cofactor>
    <text evidence="10">Binds 2 Mg(2+) ions per subunit.</text>
</comment>
<evidence type="ECO:0000256" key="6">
    <source>
        <dbReference type="ARBA" id="ARBA00022777"/>
    </source>
</evidence>
<evidence type="ECO:0000256" key="7">
    <source>
        <dbReference type="ARBA" id="ARBA00022840"/>
    </source>
</evidence>